<dbReference type="GO" id="GO:0005886">
    <property type="term" value="C:plasma membrane"/>
    <property type="evidence" value="ECO:0007669"/>
    <property type="project" value="UniProtKB-SubCell"/>
</dbReference>
<dbReference type="STRING" id="1748243.Tel_07080"/>
<dbReference type="KEGG" id="tee:Tel_07080"/>
<dbReference type="InterPro" id="IPR036869">
    <property type="entry name" value="J_dom_sf"/>
</dbReference>
<dbReference type="Gene3D" id="1.10.287.110">
    <property type="entry name" value="DnaJ domain"/>
    <property type="match status" value="1"/>
</dbReference>
<comment type="subunit">
    <text evidence="7">Homodimer.</text>
</comment>
<dbReference type="SMART" id="SM00271">
    <property type="entry name" value="DnaJ"/>
    <property type="match status" value="1"/>
</dbReference>
<dbReference type="PANTHER" id="PTHR24074">
    <property type="entry name" value="CO-CHAPERONE PROTEIN DJLA"/>
    <property type="match status" value="1"/>
</dbReference>
<dbReference type="InterPro" id="IPR023749">
    <property type="entry name" value="DjlA"/>
</dbReference>
<dbReference type="InterPro" id="IPR029024">
    <property type="entry name" value="TerB-like"/>
</dbReference>
<keyword evidence="2 7" id="KW-0997">Cell inner membrane</keyword>
<evidence type="ECO:0000256" key="1">
    <source>
        <dbReference type="ARBA" id="ARBA00022475"/>
    </source>
</evidence>
<gene>
    <name evidence="7" type="primary">djlA</name>
    <name evidence="9" type="ORF">Tel_07080</name>
</gene>
<dbReference type="PROSITE" id="PS50076">
    <property type="entry name" value="DNAJ_2"/>
    <property type="match status" value="1"/>
</dbReference>
<dbReference type="Pfam" id="PF05099">
    <property type="entry name" value="TerB"/>
    <property type="match status" value="1"/>
</dbReference>
<feature type="domain" description="J" evidence="8">
    <location>
        <begin position="184"/>
        <end position="250"/>
    </location>
</feature>
<dbReference type="CDD" id="cd07316">
    <property type="entry name" value="terB_like_DjlA"/>
    <property type="match status" value="1"/>
</dbReference>
<accession>A0A0S2TI62</accession>
<dbReference type="SUPFAM" id="SSF46565">
    <property type="entry name" value="Chaperone J-domain"/>
    <property type="match status" value="1"/>
</dbReference>
<keyword evidence="5 7" id="KW-0472">Membrane</keyword>
<evidence type="ECO:0000313" key="9">
    <source>
        <dbReference type="EMBL" id="ALP54769.1"/>
    </source>
</evidence>
<protein>
    <recommendedName>
        <fullName evidence="7">Co-chaperone protein DjlA</fullName>
    </recommendedName>
</protein>
<organism evidence="9 10">
    <name type="scientific">Candidatus Tenderia electrophaga</name>
    <dbReference type="NCBI Taxonomy" id="1748243"/>
    <lineage>
        <taxon>Bacteria</taxon>
        <taxon>Pseudomonadati</taxon>
        <taxon>Pseudomonadota</taxon>
        <taxon>Gammaproteobacteria</taxon>
        <taxon>Candidatus Tenderiales</taxon>
        <taxon>Candidatus Tenderiaceae</taxon>
        <taxon>Candidatus Tenderia</taxon>
    </lineage>
</organism>
<reference evidence="9" key="1">
    <citation type="submission" date="2015-10" db="EMBL/GenBank/DDBJ databases">
        <title>Description of Candidatus Tenderia electrophaga gen. nov, sp. nov., an Uncultivated Electroautotroph from a Biocathode Enrichment.</title>
        <authorList>
            <person name="Eddie B.J."/>
            <person name="Malanoski A.P."/>
            <person name="Wang Z."/>
            <person name="Hall R.J."/>
            <person name="Oh S.D."/>
            <person name="Heiner C."/>
            <person name="Lin B."/>
            <person name="Strycharz-Glaven S.M."/>
        </authorList>
    </citation>
    <scope>NUCLEOTIDE SEQUENCE [LARGE SCALE GENOMIC DNA]</scope>
    <source>
        <strain evidence="9">NRL1</strain>
    </source>
</reference>
<comment type="domain">
    <text evidence="7">The transmembrane domain is a dimerization domain.</text>
</comment>
<dbReference type="SUPFAM" id="SSF158682">
    <property type="entry name" value="TerB-like"/>
    <property type="match status" value="1"/>
</dbReference>
<dbReference type="AlphaFoldDB" id="A0A0S2TI62"/>
<keyword evidence="10" id="KW-1185">Reference proteome</keyword>
<evidence type="ECO:0000259" key="8">
    <source>
        <dbReference type="PROSITE" id="PS50076"/>
    </source>
</evidence>
<feature type="topological domain" description="Periplasmic" evidence="7">
    <location>
        <position position="1"/>
    </location>
</feature>
<feature type="topological domain" description="Cytoplasmic" evidence="7">
    <location>
        <begin position="16"/>
        <end position="250"/>
    </location>
</feature>
<dbReference type="InterPro" id="IPR007791">
    <property type="entry name" value="DjlA_N"/>
</dbReference>
<keyword evidence="6 7" id="KW-0143">Chaperone</keyword>
<dbReference type="InterPro" id="IPR001623">
    <property type="entry name" value="DnaJ_domain"/>
</dbReference>
<evidence type="ECO:0000256" key="3">
    <source>
        <dbReference type="ARBA" id="ARBA00022692"/>
    </source>
</evidence>
<dbReference type="CDD" id="cd06257">
    <property type="entry name" value="DnaJ"/>
    <property type="match status" value="1"/>
</dbReference>
<dbReference type="Pfam" id="PF00226">
    <property type="entry name" value="DnaJ"/>
    <property type="match status" value="1"/>
</dbReference>
<keyword evidence="3 7" id="KW-0812">Transmembrane</keyword>
<dbReference type="NCBIfam" id="NF006948">
    <property type="entry name" value="PRK09430.1"/>
    <property type="match status" value="1"/>
</dbReference>
<evidence type="ECO:0000256" key="5">
    <source>
        <dbReference type="ARBA" id="ARBA00023136"/>
    </source>
</evidence>
<evidence type="ECO:0000256" key="4">
    <source>
        <dbReference type="ARBA" id="ARBA00022989"/>
    </source>
</evidence>
<sequence>MGGFLGLLIGLILGHQLDKNLIRLAGGFVLSSLAKHQVQVQQIFFEATFGIMGHLAKADGRVSEQEIALARQVMQRMGLNDNAQRMAVDYFGRGKQPDFDLDAMLERLRTTLRGQQNLTRMFIEIQLSAAFADGQLQASEREVMEKICVQLGFPLDAFERLVNMIQAEIHHQQAGRDQGPSLEDAYAILNIDETASDAEVKKAYRRLTSQHHPDKLAAKGLPKEMMKLAEEKTHEIRSAYERIRETRGFK</sequence>
<keyword evidence="4 7" id="KW-1133">Transmembrane helix</keyword>
<evidence type="ECO:0000256" key="2">
    <source>
        <dbReference type="ARBA" id="ARBA00022519"/>
    </source>
</evidence>
<dbReference type="GO" id="GO:0051087">
    <property type="term" value="F:protein-folding chaperone binding"/>
    <property type="evidence" value="ECO:0007669"/>
    <property type="project" value="InterPro"/>
</dbReference>
<keyword evidence="1 7" id="KW-1003">Cell membrane</keyword>
<comment type="function">
    <text evidence="7">Regulatory DnaK co-chaperone. Direct interaction between DnaK and DjlA is needed for the induction of the wcaABCDE operon, involved in the synthesis of a colanic acid polysaccharide capsule, possibly through activation of the RcsB/RcsC phosphotransfer signaling pathway. The colanic acid capsule may help the bacterium survive conditions outside the host.</text>
</comment>
<evidence type="ECO:0000256" key="7">
    <source>
        <dbReference type="HAMAP-Rule" id="MF_01153"/>
    </source>
</evidence>
<proteinExistence type="inferred from homology"/>
<dbReference type="PRINTS" id="PR00625">
    <property type="entry name" value="JDOMAIN"/>
</dbReference>
<name>A0A0S2TI62_9GAMM</name>
<evidence type="ECO:0000313" key="10">
    <source>
        <dbReference type="Proteomes" id="UP000055136"/>
    </source>
</evidence>
<dbReference type="InterPro" id="IPR050817">
    <property type="entry name" value="DjlA_DnaK_co-chaperone"/>
</dbReference>
<dbReference type="HAMAP" id="MF_01153">
    <property type="entry name" value="DjlA"/>
    <property type="match status" value="1"/>
</dbReference>
<comment type="subcellular location">
    <subcellularLocation>
        <location evidence="7">Cell inner membrane</location>
        <topology evidence="7">Single-pass type III membrane protein</topology>
    </subcellularLocation>
</comment>
<evidence type="ECO:0000256" key="6">
    <source>
        <dbReference type="ARBA" id="ARBA00023186"/>
    </source>
</evidence>
<dbReference type="EMBL" id="CP013099">
    <property type="protein sequence ID" value="ALP54769.1"/>
    <property type="molecule type" value="Genomic_DNA"/>
</dbReference>
<dbReference type="Gene3D" id="1.10.3680.10">
    <property type="entry name" value="TerB-like"/>
    <property type="match status" value="1"/>
</dbReference>
<dbReference type="Proteomes" id="UP000055136">
    <property type="component" value="Chromosome"/>
</dbReference>